<reference evidence="1 2" key="1">
    <citation type="submission" date="2017-08" db="EMBL/GenBank/DDBJ databases">
        <title>Infants hospitalized years apart are colonized by the same room-sourced microbial strains.</title>
        <authorList>
            <person name="Brooks B."/>
            <person name="Olm M.R."/>
            <person name="Firek B.A."/>
            <person name="Baker R."/>
            <person name="Thomas B.C."/>
            <person name="Morowitz M.J."/>
            <person name="Banfield J.F."/>
        </authorList>
    </citation>
    <scope>NUCLEOTIDE SEQUENCE [LARGE SCALE GENOMIC DNA]</scope>
    <source>
        <strain evidence="1">S2_005_002_R2_34</strain>
    </source>
</reference>
<proteinExistence type="predicted"/>
<sequence length="239" mass="26018">MTERYNAPLLAAAAAAPFATIDELSGGGAVLVLAPHPDDETLACGAAIAAAAEAEIEVRVAIVTDGSRSHRASARFPAERLAALRRREVTRAVGILSEGHVTPIWLGYTDLAAPEDEATFLELADRLGDLSGISAVWTTWGGDPHPDHLRTWRLALWLSARLGSQLWGCPVWGRLGTSWPVPRAMRRFASDPWRPRKARAVEAHVSQMTRLIDDDPDGFMMPPGLKTHFIATDEIFIRS</sequence>
<dbReference type="GO" id="GO:0016811">
    <property type="term" value="F:hydrolase activity, acting on carbon-nitrogen (but not peptide) bonds, in linear amides"/>
    <property type="evidence" value="ECO:0007669"/>
    <property type="project" value="TreeGrafter"/>
</dbReference>
<dbReference type="Pfam" id="PF02585">
    <property type="entry name" value="PIG-L"/>
    <property type="match status" value="1"/>
</dbReference>
<evidence type="ECO:0000313" key="2">
    <source>
        <dbReference type="Proteomes" id="UP000249185"/>
    </source>
</evidence>
<dbReference type="SUPFAM" id="SSF102588">
    <property type="entry name" value="LmbE-like"/>
    <property type="match status" value="1"/>
</dbReference>
<dbReference type="PANTHER" id="PTHR12993:SF29">
    <property type="entry name" value="BLR3841 PROTEIN"/>
    <property type="match status" value="1"/>
</dbReference>
<dbReference type="PANTHER" id="PTHR12993">
    <property type="entry name" value="N-ACETYLGLUCOSAMINYL-PHOSPHATIDYLINOSITOL DE-N-ACETYLASE-RELATED"/>
    <property type="match status" value="1"/>
</dbReference>
<name>A0A2W5MZA4_RHOSU</name>
<protein>
    <submittedName>
        <fullName evidence="1">PIG-L family deacetylase</fullName>
    </submittedName>
</protein>
<organism evidence="1 2">
    <name type="scientific">Rhodovulum sulfidophilum</name>
    <name type="common">Rhodobacter sulfidophilus</name>
    <dbReference type="NCBI Taxonomy" id="35806"/>
    <lineage>
        <taxon>Bacteria</taxon>
        <taxon>Pseudomonadati</taxon>
        <taxon>Pseudomonadota</taxon>
        <taxon>Alphaproteobacteria</taxon>
        <taxon>Rhodobacterales</taxon>
        <taxon>Paracoccaceae</taxon>
        <taxon>Rhodovulum</taxon>
    </lineage>
</organism>
<dbReference type="Proteomes" id="UP000249185">
    <property type="component" value="Unassembled WGS sequence"/>
</dbReference>
<dbReference type="InterPro" id="IPR024078">
    <property type="entry name" value="LmbE-like_dom_sf"/>
</dbReference>
<gene>
    <name evidence="1" type="ORF">DI556_20075</name>
</gene>
<accession>A0A2W5MZA4</accession>
<dbReference type="AlphaFoldDB" id="A0A2W5MZA4"/>
<dbReference type="Gene3D" id="3.40.50.10320">
    <property type="entry name" value="LmbE-like"/>
    <property type="match status" value="1"/>
</dbReference>
<dbReference type="InterPro" id="IPR003737">
    <property type="entry name" value="GlcNAc_PI_deacetylase-related"/>
</dbReference>
<dbReference type="EMBL" id="QFPW01000024">
    <property type="protein sequence ID" value="PZQ46516.1"/>
    <property type="molecule type" value="Genomic_DNA"/>
</dbReference>
<comment type="caution">
    <text evidence="1">The sequence shown here is derived from an EMBL/GenBank/DDBJ whole genome shotgun (WGS) entry which is preliminary data.</text>
</comment>
<evidence type="ECO:0000313" key="1">
    <source>
        <dbReference type="EMBL" id="PZQ46516.1"/>
    </source>
</evidence>